<accession>A0AAW2LKN3</accession>
<organism evidence="1">
    <name type="scientific">Sesamum radiatum</name>
    <name type="common">Black benniseed</name>
    <dbReference type="NCBI Taxonomy" id="300843"/>
    <lineage>
        <taxon>Eukaryota</taxon>
        <taxon>Viridiplantae</taxon>
        <taxon>Streptophyta</taxon>
        <taxon>Embryophyta</taxon>
        <taxon>Tracheophyta</taxon>
        <taxon>Spermatophyta</taxon>
        <taxon>Magnoliopsida</taxon>
        <taxon>eudicotyledons</taxon>
        <taxon>Gunneridae</taxon>
        <taxon>Pentapetalae</taxon>
        <taxon>asterids</taxon>
        <taxon>lamiids</taxon>
        <taxon>Lamiales</taxon>
        <taxon>Pedaliaceae</taxon>
        <taxon>Sesamum</taxon>
    </lineage>
</organism>
<reference evidence="1" key="1">
    <citation type="submission" date="2020-06" db="EMBL/GenBank/DDBJ databases">
        <authorList>
            <person name="Li T."/>
            <person name="Hu X."/>
            <person name="Zhang T."/>
            <person name="Song X."/>
            <person name="Zhang H."/>
            <person name="Dai N."/>
            <person name="Sheng W."/>
            <person name="Hou X."/>
            <person name="Wei L."/>
        </authorList>
    </citation>
    <scope>NUCLEOTIDE SEQUENCE</scope>
    <source>
        <strain evidence="1">G02</strain>
        <tissue evidence="1">Leaf</tissue>
    </source>
</reference>
<evidence type="ECO:0000313" key="1">
    <source>
        <dbReference type="EMBL" id="KAL0319817.1"/>
    </source>
</evidence>
<gene>
    <name evidence="1" type="ORF">Sradi_5243200</name>
</gene>
<dbReference type="AlphaFoldDB" id="A0AAW2LKN3"/>
<dbReference type="EMBL" id="JACGWJ010000024">
    <property type="protein sequence ID" value="KAL0319817.1"/>
    <property type="molecule type" value="Genomic_DNA"/>
</dbReference>
<protein>
    <submittedName>
        <fullName evidence="1">Uncharacterized protein</fullName>
    </submittedName>
</protein>
<name>A0AAW2LKN3_SESRA</name>
<proteinExistence type="predicted"/>
<reference evidence="1" key="2">
    <citation type="journal article" date="2024" name="Plant">
        <title>Genomic evolution and insights into agronomic trait innovations of Sesamum species.</title>
        <authorList>
            <person name="Miao H."/>
            <person name="Wang L."/>
            <person name="Qu L."/>
            <person name="Liu H."/>
            <person name="Sun Y."/>
            <person name="Le M."/>
            <person name="Wang Q."/>
            <person name="Wei S."/>
            <person name="Zheng Y."/>
            <person name="Lin W."/>
            <person name="Duan Y."/>
            <person name="Cao H."/>
            <person name="Xiong S."/>
            <person name="Wang X."/>
            <person name="Wei L."/>
            <person name="Li C."/>
            <person name="Ma Q."/>
            <person name="Ju M."/>
            <person name="Zhao R."/>
            <person name="Li G."/>
            <person name="Mu C."/>
            <person name="Tian Q."/>
            <person name="Mei H."/>
            <person name="Zhang T."/>
            <person name="Gao T."/>
            <person name="Zhang H."/>
        </authorList>
    </citation>
    <scope>NUCLEOTIDE SEQUENCE</scope>
    <source>
        <strain evidence="1">G02</strain>
    </source>
</reference>
<comment type="caution">
    <text evidence="1">The sequence shown here is derived from an EMBL/GenBank/DDBJ whole genome shotgun (WGS) entry which is preliminary data.</text>
</comment>
<sequence>MQLVPIVHPKLTRAKVVPRRLVAHCVFANVGRMCRLEHLGPTTIPDGAFGGVQGMGARIVAHSSG</sequence>